<gene>
    <name evidence="2" type="ORF">MFFC18_26450</name>
</gene>
<dbReference type="EMBL" id="CP042912">
    <property type="protein sequence ID" value="QEG22762.1"/>
    <property type="molecule type" value="Genomic_DNA"/>
</dbReference>
<accession>A0A5B9PCX8</accession>
<feature type="compositionally biased region" description="Basic and acidic residues" evidence="1">
    <location>
        <begin position="27"/>
        <end position="36"/>
    </location>
</feature>
<organism evidence="2 3">
    <name type="scientific">Mariniblastus fucicola</name>
    <dbReference type="NCBI Taxonomy" id="980251"/>
    <lineage>
        <taxon>Bacteria</taxon>
        <taxon>Pseudomonadati</taxon>
        <taxon>Planctomycetota</taxon>
        <taxon>Planctomycetia</taxon>
        <taxon>Pirellulales</taxon>
        <taxon>Pirellulaceae</taxon>
        <taxon>Mariniblastus</taxon>
    </lineage>
</organism>
<dbReference type="KEGG" id="mff:MFFC18_26450"/>
<evidence type="ECO:0000313" key="2">
    <source>
        <dbReference type="EMBL" id="QEG22762.1"/>
    </source>
</evidence>
<dbReference type="AlphaFoldDB" id="A0A5B9PCX8"/>
<dbReference type="RefSeq" id="WP_075084542.1">
    <property type="nucleotide sequence ID" value="NZ_CP042912.1"/>
</dbReference>
<name>A0A5B9PCX8_9BACT</name>
<dbReference type="Proteomes" id="UP000322214">
    <property type="component" value="Chromosome"/>
</dbReference>
<evidence type="ECO:0000256" key="1">
    <source>
        <dbReference type="SAM" id="MobiDB-lite"/>
    </source>
</evidence>
<protein>
    <submittedName>
        <fullName evidence="2">Uncharacterized protein</fullName>
    </submittedName>
</protein>
<feature type="region of interest" description="Disordered" evidence="1">
    <location>
        <begin position="21"/>
        <end position="99"/>
    </location>
</feature>
<proteinExistence type="predicted"/>
<reference evidence="2 3" key="1">
    <citation type="submission" date="2019-08" db="EMBL/GenBank/DDBJ databases">
        <title>Deep-cultivation of Planctomycetes and their phenomic and genomic characterization uncovers novel biology.</title>
        <authorList>
            <person name="Wiegand S."/>
            <person name="Jogler M."/>
            <person name="Boedeker C."/>
            <person name="Pinto D."/>
            <person name="Vollmers J."/>
            <person name="Rivas-Marin E."/>
            <person name="Kohn T."/>
            <person name="Peeters S.H."/>
            <person name="Heuer A."/>
            <person name="Rast P."/>
            <person name="Oberbeckmann S."/>
            <person name="Bunk B."/>
            <person name="Jeske O."/>
            <person name="Meyerdierks A."/>
            <person name="Storesund J.E."/>
            <person name="Kallscheuer N."/>
            <person name="Luecker S."/>
            <person name="Lage O.M."/>
            <person name="Pohl T."/>
            <person name="Merkel B.J."/>
            <person name="Hornburger P."/>
            <person name="Mueller R.-W."/>
            <person name="Bruemmer F."/>
            <person name="Labrenz M."/>
            <person name="Spormann A.M."/>
            <person name="Op den Camp H."/>
            <person name="Overmann J."/>
            <person name="Amann R."/>
            <person name="Jetten M.S.M."/>
            <person name="Mascher T."/>
            <person name="Medema M.H."/>
            <person name="Devos D.P."/>
            <person name="Kaster A.-K."/>
            <person name="Ovreas L."/>
            <person name="Rohde M."/>
            <person name="Galperin M.Y."/>
            <person name="Jogler C."/>
        </authorList>
    </citation>
    <scope>NUCLEOTIDE SEQUENCE [LARGE SCALE GENOMIC DNA]</scope>
    <source>
        <strain evidence="2 3">FC18</strain>
    </source>
</reference>
<evidence type="ECO:0000313" key="3">
    <source>
        <dbReference type="Proteomes" id="UP000322214"/>
    </source>
</evidence>
<sequence>MFRSSSLVLLCLIIAANGFLPGCSKPKKNDAEDKKPVVQQMNIPKSPDAGEAEAEGNSDEASKNSAATDSAPKKDEIQSLPLETGESAEEELPVLGSGG</sequence>
<keyword evidence="3" id="KW-1185">Reference proteome</keyword>